<dbReference type="PANTHER" id="PTHR43674">
    <property type="entry name" value="NITRILASE C965.09-RELATED"/>
    <property type="match status" value="1"/>
</dbReference>
<dbReference type="InterPro" id="IPR003010">
    <property type="entry name" value="C-N_Hydrolase"/>
</dbReference>
<dbReference type="OrthoDB" id="9811121at2"/>
<comment type="similarity">
    <text evidence="1">Belongs to the carbon-nitrogen hydrolase superfamily. NIT1/NIT2 family.</text>
</comment>
<accession>A0A1N7F889</accession>
<dbReference type="Proteomes" id="UP000186019">
    <property type="component" value="Unassembled WGS sequence"/>
</dbReference>
<dbReference type="Pfam" id="PF00795">
    <property type="entry name" value="CN_hydrolase"/>
    <property type="match status" value="1"/>
</dbReference>
<dbReference type="GO" id="GO:0050126">
    <property type="term" value="F:N-carbamoylputrescine amidase activity"/>
    <property type="evidence" value="ECO:0007669"/>
    <property type="project" value="TreeGrafter"/>
</dbReference>
<keyword evidence="5" id="KW-1185">Reference proteome</keyword>
<dbReference type="GO" id="GO:0033388">
    <property type="term" value="P:putrescine biosynthetic process from arginine"/>
    <property type="evidence" value="ECO:0007669"/>
    <property type="project" value="TreeGrafter"/>
</dbReference>
<evidence type="ECO:0000313" key="5">
    <source>
        <dbReference type="Proteomes" id="UP000186019"/>
    </source>
</evidence>
<protein>
    <submittedName>
        <fullName evidence="4">Predicted amidohydrolase</fullName>
    </submittedName>
</protein>
<reference evidence="4 5" key="1">
    <citation type="submission" date="2017-01" db="EMBL/GenBank/DDBJ databases">
        <authorList>
            <person name="Mah S.A."/>
            <person name="Swanson W.J."/>
            <person name="Moy G.W."/>
            <person name="Vacquier V.D."/>
        </authorList>
    </citation>
    <scope>NUCLEOTIDE SEQUENCE [LARGE SCALE GENOMIC DNA]</scope>
    <source>
        <strain evidence="4 5">DSM 29590</strain>
    </source>
</reference>
<dbReference type="PANTHER" id="PTHR43674:SF2">
    <property type="entry name" value="BETA-UREIDOPROPIONASE"/>
    <property type="match status" value="1"/>
</dbReference>
<gene>
    <name evidence="4" type="ORF">SAMN05421666_0835</name>
</gene>
<dbReference type="InterPro" id="IPR001110">
    <property type="entry name" value="UPF0012_CS"/>
</dbReference>
<dbReference type="AlphaFoldDB" id="A0A1N7F889"/>
<keyword evidence="2 4" id="KW-0378">Hydrolase</keyword>
<dbReference type="InterPro" id="IPR036526">
    <property type="entry name" value="C-N_Hydrolase_sf"/>
</dbReference>
<dbReference type="SUPFAM" id="SSF56317">
    <property type="entry name" value="Carbon-nitrogen hydrolase"/>
    <property type="match status" value="1"/>
</dbReference>
<dbReference type="STRING" id="573024.SAMN05216208_1300"/>
<proteinExistence type="inferred from homology"/>
<dbReference type="Gene3D" id="3.60.110.10">
    <property type="entry name" value="Carbon-nitrogen hydrolase"/>
    <property type="match status" value="1"/>
</dbReference>
<feature type="domain" description="CN hydrolase" evidence="3">
    <location>
        <begin position="2"/>
        <end position="241"/>
    </location>
</feature>
<evidence type="ECO:0000256" key="1">
    <source>
        <dbReference type="ARBA" id="ARBA00010613"/>
    </source>
</evidence>
<dbReference type="EMBL" id="FTNV01000001">
    <property type="protein sequence ID" value="SIR96539.1"/>
    <property type="molecule type" value="Genomic_DNA"/>
</dbReference>
<evidence type="ECO:0000259" key="3">
    <source>
        <dbReference type="PROSITE" id="PS50263"/>
    </source>
</evidence>
<sequence>MTRIAVFQMSAAIDAADRPARIVFAMKEAAGAGARLMIAPELALSSYGRGAILAEEAQAPNGAWARMLGEAAAAHGISVIAGFPEAAGDARHISALMIDRTRPDAPQIYRKGCLYGDYERGIFAPAGPTTVLMRMEGLSVGCLICYDVEFPENVRRLAVAGADLVAVPTALPKGAPGEFIARHTIRARAFESQVFVAYADNADRDEGFEYQGLSSIAAPDGSVLAEAGVTGDALIYADIEPAAFAASREANPYLEDAARQGLI</sequence>
<evidence type="ECO:0000313" key="4">
    <source>
        <dbReference type="EMBL" id="SIR96539.1"/>
    </source>
</evidence>
<organism evidence="4 5">
    <name type="scientific">Roseovarius nanhaiticus</name>
    <dbReference type="NCBI Taxonomy" id="573024"/>
    <lineage>
        <taxon>Bacteria</taxon>
        <taxon>Pseudomonadati</taxon>
        <taxon>Pseudomonadota</taxon>
        <taxon>Alphaproteobacteria</taxon>
        <taxon>Rhodobacterales</taxon>
        <taxon>Roseobacteraceae</taxon>
        <taxon>Roseovarius</taxon>
    </lineage>
</organism>
<name>A0A1N7F889_9RHOB</name>
<dbReference type="InterPro" id="IPR050345">
    <property type="entry name" value="Aliph_Amidase/BUP"/>
</dbReference>
<dbReference type="PROSITE" id="PS01227">
    <property type="entry name" value="UPF0012"/>
    <property type="match status" value="1"/>
</dbReference>
<evidence type="ECO:0000256" key="2">
    <source>
        <dbReference type="ARBA" id="ARBA00022801"/>
    </source>
</evidence>
<dbReference type="PROSITE" id="PS50263">
    <property type="entry name" value="CN_HYDROLASE"/>
    <property type="match status" value="1"/>
</dbReference>
<dbReference type="RefSeq" id="WP_076531193.1">
    <property type="nucleotide sequence ID" value="NZ_FOAC01000001.1"/>
</dbReference>